<organism evidence="1">
    <name type="scientific">Caldiarchaeum subterraneum</name>
    <dbReference type="NCBI Taxonomy" id="311458"/>
    <lineage>
        <taxon>Archaea</taxon>
        <taxon>Nitrososphaerota</taxon>
        <taxon>Candidatus Caldarchaeales</taxon>
        <taxon>Candidatus Caldarchaeaceae</taxon>
        <taxon>Candidatus Caldarchaeum</taxon>
    </lineage>
</organism>
<protein>
    <submittedName>
        <fullName evidence="1">Uncharacterized protein</fullName>
    </submittedName>
</protein>
<reference evidence="1" key="1">
    <citation type="journal article" date="2020" name="mSystems">
        <title>Genome- and Community-Level Interaction Insights into Carbon Utilization and Element Cycling Functions of Hydrothermarchaeota in Hydrothermal Sediment.</title>
        <authorList>
            <person name="Zhou Z."/>
            <person name="Liu Y."/>
            <person name="Xu W."/>
            <person name="Pan J."/>
            <person name="Luo Z.H."/>
            <person name="Li M."/>
        </authorList>
    </citation>
    <scope>NUCLEOTIDE SEQUENCE [LARGE SCALE GENOMIC DNA]</scope>
    <source>
        <strain evidence="1">SpSt-1073</strain>
    </source>
</reference>
<dbReference type="EMBL" id="DRXG01000106">
    <property type="protein sequence ID" value="HHN52616.1"/>
    <property type="molecule type" value="Genomic_DNA"/>
</dbReference>
<evidence type="ECO:0000313" key="1">
    <source>
        <dbReference type="EMBL" id="HHN52616.1"/>
    </source>
</evidence>
<comment type="caution">
    <text evidence="1">The sequence shown here is derived from an EMBL/GenBank/DDBJ whole genome shotgun (WGS) entry which is preliminary data.</text>
</comment>
<name>A0A7J3WD57_CALS0</name>
<gene>
    <name evidence="1" type="ORF">ENM30_04805</name>
</gene>
<sequence>MESFDGRLVDVCLQAEFLRKTQLSMVETRFGARQLIRFWLRVGDTIYSGAAWGPIAEKVNNLTEGEPVTIVFPLIKKNQFGESEVQFDRFTAVLLKEKQVK</sequence>
<proteinExistence type="predicted"/>
<dbReference type="AlphaFoldDB" id="A0A7J3WD57"/>
<accession>A0A7J3WD57</accession>